<evidence type="ECO:0000256" key="2">
    <source>
        <dbReference type="ARBA" id="ARBA00008066"/>
    </source>
</evidence>
<feature type="transmembrane region" description="Helical" evidence="7">
    <location>
        <begin position="225"/>
        <end position="248"/>
    </location>
</feature>
<evidence type="ECO:0000256" key="6">
    <source>
        <dbReference type="SAM" id="MobiDB-lite"/>
    </source>
</evidence>
<dbReference type="Gene3D" id="1.20.1740.10">
    <property type="entry name" value="Amino acid/polyamine transporter I"/>
    <property type="match status" value="1"/>
</dbReference>
<dbReference type="FunFam" id="1.20.1740.10:FF:000039">
    <property type="entry name" value="Neutral amino acid transporter (Eurofung)"/>
    <property type="match status" value="1"/>
</dbReference>
<dbReference type="PANTHER" id="PTHR22950">
    <property type="entry name" value="AMINO ACID TRANSPORTER"/>
    <property type="match status" value="1"/>
</dbReference>
<feature type="transmembrane region" description="Helical" evidence="7">
    <location>
        <begin position="123"/>
        <end position="147"/>
    </location>
</feature>
<feature type="transmembrane region" description="Helical" evidence="7">
    <location>
        <begin position="343"/>
        <end position="362"/>
    </location>
</feature>
<evidence type="ECO:0000256" key="7">
    <source>
        <dbReference type="SAM" id="Phobius"/>
    </source>
</evidence>
<feature type="transmembrane region" description="Helical" evidence="7">
    <location>
        <begin position="301"/>
        <end position="323"/>
    </location>
</feature>
<keyword evidence="4 7" id="KW-1133">Transmembrane helix</keyword>
<dbReference type="OrthoDB" id="294730at2759"/>
<name>A0A6A5ZU68_9PLEO</name>
<feature type="transmembrane region" description="Helical" evidence="7">
    <location>
        <begin position="168"/>
        <end position="191"/>
    </location>
</feature>
<evidence type="ECO:0000313" key="9">
    <source>
        <dbReference type="EMBL" id="KAF2122433.1"/>
    </source>
</evidence>
<evidence type="ECO:0000259" key="8">
    <source>
        <dbReference type="Pfam" id="PF01490"/>
    </source>
</evidence>
<sequence length="493" mass="53412">MRQTMRDGPPVQRGMQPSRTPSFSPTESKPSYGSVMRNGDHHDGTSRDIEKDQSTPIAAYRRKSRDAKWAHKEDPFGDEEGAEVKYRTMRWWQAAFIMIAETISLGILSLPSALAAVGMVPGIIMIAGLGAVATYTGFVLGQFKLAYPHVHNIADAGEVLLGPIGREIGGAAQTIFLIFIMGSHILTFTIAMNAITGHATCSIVWGVIGFVVLWVFTLPRTLKKVSYLSIASFISICGAVFITMIGVGVDPAPNLHLDATVSTSLAPAFLSVTNIIFAYAGHVAFFSFISEFRDPTEFPKALYLLQATDTTMYLVVAIVVYRYTGDSVSSPALSSTSVTVMKIAYGIALPTILLAGVIYGHVAAKYIYVRIFRGTQHMSKRTLLSIGSWAGITFLLWLIAWIIAESIPSFNNLLALISALFASWFTYGLSGIFWLHLNWGQYGKNWKKICLTGLNVCIFGIGAAVCGIGLYASGKAIHDEKGGGSWSCADTST</sequence>
<accession>A0A6A5ZU68</accession>
<comment type="similarity">
    <text evidence="2">Belongs to the amino acid/polyamine transporter 2 family.</text>
</comment>
<dbReference type="GO" id="GO:0016020">
    <property type="term" value="C:membrane"/>
    <property type="evidence" value="ECO:0007669"/>
    <property type="project" value="UniProtKB-SubCell"/>
</dbReference>
<reference evidence="9" key="1">
    <citation type="journal article" date="2020" name="Stud. Mycol.">
        <title>101 Dothideomycetes genomes: a test case for predicting lifestyles and emergence of pathogens.</title>
        <authorList>
            <person name="Haridas S."/>
            <person name="Albert R."/>
            <person name="Binder M."/>
            <person name="Bloem J."/>
            <person name="Labutti K."/>
            <person name="Salamov A."/>
            <person name="Andreopoulos B."/>
            <person name="Baker S."/>
            <person name="Barry K."/>
            <person name="Bills G."/>
            <person name="Bluhm B."/>
            <person name="Cannon C."/>
            <person name="Castanera R."/>
            <person name="Culley D."/>
            <person name="Daum C."/>
            <person name="Ezra D."/>
            <person name="Gonzalez J."/>
            <person name="Henrissat B."/>
            <person name="Kuo A."/>
            <person name="Liang C."/>
            <person name="Lipzen A."/>
            <person name="Lutzoni F."/>
            <person name="Magnuson J."/>
            <person name="Mondo S."/>
            <person name="Nolan M."/>
            <person name="Ohm R."/>
            <person name="Pangilinan J."/>
            <person name="Park H.-J."/>
            <person name="Ramirez L."/>
            <person name="Alfaro M."/>
            <person name="Sun H."/>
            <person name="Tritt A."/>
            <person name="Yoshinaga Y."/>
            <person name="Zwiers L.-H."/>
            <person name="Turgeon B."/>
            <person name="Goodwin S."/>
            <person name="Spatafora J."/>
            <person name="Crous P."/>
            <person name="Grigoriev I."/>
        </authorList>
    </citation>
    <scope>NUCLEOTIDE SEQUENCE</scope>
    <source>
        <strain evidence="9">CBS 627.86</strain>
    </source>
</reference>
<keyword evidence="3 7" id="KW-0812">Transmembrane</keyword>
<proteinExistence type="inferred from homology"/>
<evidence type="ECO:0000313" key="10">
    <source>
        <dbReference type="Proteomes" id="UP000799770"/>
    </source>
</evidence>
<evidence type="ECO:0000256" key="1">
    <source>
        <dbReference type="ARBA" id="ARBA00004141"/>
    </source>
</evidence>
<feature type="transmembrane region" description="Helical" evidence="7">
    <location>
        <begin position="383"/>
        <end position="404"/>
    </location>
</feature>
<feature type="region of interest" description="Disordered" evidence="6">
    <location>
        <begin position="1"/>
        <end position="75"/>
    </location>
</feature>
<keyword evidence="5 7" id="KW-0472">Membrane</keyword>
<protein>
    <submittedName>
        <fullName evidence="9">Amino acid transporter</fullName>
    </submittedName>
</protein>
<feature type="domain" description="Amino acid transporter transmembrane" evidence="8">
    <location>
        <begin position="88"/>
        <end position="472"/>
    </location>
</feature>
<feature type="transmembrane region" description="Helical" evidence="7">
    <location>
        <begin position="197"/>
        <end position="218"/>
    </location>
</feature>
<dbReference type="GO" id="GO:0015179">
    <property type="term" value="F:L-amino acid transmembrane transporter activity"/>
    <property type="evidence" value="ECO:0007669"/>
    <property type="project" value="TreeGrafter"/>
</dbReference>
<keyword evidence="10" id="KW-1185">Reference proteome</keyword>
<evidence type="ECO:0000256" key="3">
    <source>
        <dbReference type="ARBA" id="ARBA00022692"/>
    </source>
</evidence>
<dbReference type="InterPro" id="IPR013057">
    <property type="entry name" value="AA_transpt_TM"/>
</dbReference>
<feature type="transmembrane region" description="Helical" evidence="7">
    <location>
        <begin position="449"/>
        <end position="472"/>
    </location>
</feature>
<comment type="subcellular location">
    <subcellularLocation>
        <location evidence="1">Membrane</location>
        <topology evidence="1">Multi-pass membrane protein</topology>
    </subcellularLocation>
</comment>
<feature type="compositionally biased region" description="Basic and acidic residues" evidence="6">
    <location>
        <begin position="38"/>
        <end position="53"/>
    </location>
</feature>
<dbReference type="Pfam" id="PF01490">
    <property type="entry name" value="Aa_trans"/>
    <property type="match status" value="1"/>
</dbReference>
<feature type="compositionally biased region" description="Basic and acidic residues" evidence="6">
    <location>
        <begin position="66"/>
        <end position="75"/>
    </location>
</feature>
<gene>
    <name evidence="9" type="ORF">BDV96DRAFT_560813</name>
</gene>
<feature type="transmembrane region" description="Helical" evidence="7">
    <location>
        <begin position="268"/>
        <end position="289"/>
    </location>
</feature>
<dbReference type="EMBL" id="ML977310">
    <property type="protein sequence ID" value="KAF2122433.1"/>
    <property type="molecule type" value="Genomic_DNA"/>
</dbReference>
<evidence type="ECO:0000256" key="5">
    <source>
        <dbReference type="ARBA" id="ARBA00023136"/>
    </source>
</evidence>
<evidence type="ECO:0000256" key="4">
    <source>
        <dbReference type="ARBA" id="ARBA00022989"/>
    </source>
</evidence>
<dbReference type="PANTHER" id="PTHR22950:SF479">
    <property type="entry name" value="AMINO ACID TRANSPORTER (EUROFUNG)-RELATED"/>
    <property type="match status" value="1"/>
</dbReference>
<feature type="transmembrane region" description="Helical" evidence="7">
    <location>
        <begin position="95"/>
        <end position="117"/>
    </location>
</feature>
<organism evidence="9 10">
    <name type="scientific">Lophiotrema nucula</name>
    <dbReference type="NCBI Taxonomy" id="690887"/>
    <lineage>
        <taxon>Eukaryota</taxon>
        <taxon>Fungi</taxon>
        <taxon>Dikarya</taxon>
        <taxon>Ascomycota</taxon>
        <taxon>Pezizomycotina</taxon>
        <taxon>Dothideomycetes</taxon>
        <taxon>Pleosporomycetidae</taxon>
        <taxon>Pleosporales</taxon>
        <taxon>Lophiotremataceae</taxon>
        <taxon>Lophiotrema</taxon>
    </lineage>
</organism>
<dbReference type="Proteomes" id="UP000799770">
    <property type="component" value="Unassembled WGS sequence"/>
</dbReference>
<feature type="transmembrane region" description="Helical" evidence="7">
    <location>
        <begin position="416"/>
        <end position="437"/>
    </location>
</feature>
<feature type="compositionally biased region" description="Polar residues" evidence="6">
    <location>
        <begin position="15"/>
        <end position="31"/>
    </location>
</feature>
<dbReference type="AlphaFoldDB" id="A0A6A5ZU68"/>